<dbReference type="SUPFAM" id="SSF55874">
    <property type="entry name" value="ATPase domain of HSP90 chaperone/DNA topoisomerase II/histidine kinase"/>
    <property type="match status" value="1"/>
</dbReference>
<keyword evidence="4" id="KW-0472">Membrane</keyword>
<dbReference type="InterPro" id="IPR036097">
    <property type="entry name" value="HisK_dim/P_sf"/>
</dbReference>
<evidence type="ECO:0000256" key="1">
    <source>
        <dbReference type="ARBA" id="ARBA00000085"/>
    </source>
</evidence>
<dbReference type="Pfam" id="PF00512">
    <property type="entry name" value="HisKA"/>
    <property type="match status" value="1"/>
</dbReference>
<dbReference type="InterPro" id="IPR005467">
    <property type="entry name" value="His_kinase_dom"/>
</dbReference>
<gene>
    <name evidence="6" type="ORF">GCM10023189_27240</name>
</gene>
<comment type="catalytic activity">
    <reaction evidence="1">
        <text>ATP + protein L-histidine = ADP + protein N-phospho-L-histidine.</text>
        <dbReference type="EC" id="2.7.13.3"/>
    </reaction>
</comment>
<feature type="domain" description="Histidine kinase" evidence="5">
    <location>
        <begin position="471"/>
        <end position="714"/>
    </location>
</feature>
<dbReference type="SMART" id="SM00387">
    <property type="entry name" value="HATPase_c"/>
    <property type="match status" value="1"/>
</dbReference>
<evidence type="ECO:0000259" key="5">
    <source>
        <dbReference type="PROSITE" id="PS50109"/>
    </source>
</evidence>
<dbReference type="SMART" id="SM00388">
    <property type="entry name" value="HisKA"/>
    <property type="match status" value="1"/>
</dbReference>
<dbReference type="EMBL" id="BAABHD010000029">
    <property type="protein sequence ID" value="GAA4457074.1"/>
    <property type="molecule type" value="Genomic_DNA"/>
</dbReference>
<dbReference type="Gene3D" id="1.10.287.130">
    <property type="match status" value="1"/>
</dbReference>
<sequence>MSVGQAQTVLRIDSLPPQGLLLDKGWLWHEGDNPDWANPTFDDSQWERIDPAKDIMELPQVRKAGIGWLRLHLQTDSSLVLPEALILLVRQMAASELYINGRFSKRFGTVSPNPDQVEAVHAYFQQVSLPAPGESALVLAVRIAWQPGLPYNRFAAAANSLYGVTATTVSRLNSYIVYRNITNIYVFSKVGVFFILALLHVLLYIFYPPQRANLFFSISSLVFFHHWLGLGLWTNGLLTDSGTIMYLGLIRALLYPVGYVFLVTALYSAYAFARSIYYRISLITCVLLAVIYWTDYQNGVLWIEIGSTIVMTAEALRVTVVAVRKKQRGATIILIGMVLSLIGLSLRYLLMFTPLFISRFPFSVAQIYSNSFETFGTLCIPLSLSVYLATEFAFTSKSLAAQLAAVKLLSAQTLAQEQEKQLMLTQQNETLESKVTERTAQLQQSLDTLKTTQAQLIQKEKMASLGELTAGIAHEIQNPLNFVNNFAEVSVEMTEELRENLQKGNITNAVELSEGLGENMSYIVENGKRAASIVRSMLEHSRSSSGERRPTNLNELAEEYLKLAYHGIRAQDPDFQVQLCTQFDDKLQLVTVAPQDIGRVLLNLYNNAFYAVRQKQQQQDNGRDSAVYQPQVTVSIRADQDAIALYVKDNGTGIPSTIVDKIYQPFFTTKPTGQGTGLGLSLSYDIITRGHGGDMRVESCEGEGTEFVIHIPLN</sequence>
<dbReference type="InterPro" id="IPR004358">
    <property type="entry name" value="Sig_transdc_His_kin-like_C"/>
</dbReference>
<dbReference type="SUPFAM" id="SSF47384">
    <property type="entry name" value="Homodimeric domain of signal transducing histidine kinase"/>
    <property type="match status" value="1"/>
</dbReference>
<feature type="transmembrane region" description="Helical" evidence="4">
    <location>
        <begin position="214"/>
        <end position="233"/>
    </location>
</feature>
<dbReference type="SUPFAM" id="SSF49785">
    <property type="entry name" value="Galactose-binding domain-like"/>
    <property type="match status" value="1"/>
</dbReference>
<dbReference type="PRINTS" id="PR00344">
    <property type="entry name" value="BCTRLSENSOR"/>
</dbReference>
<feature type="transmembrane region" description="Helical" evidence="4">
    <location>
        <begin position="332"/>
        <end position="357"/>
    </location>
</feature>
<feature type="transmembrane region" description="Helical" evidence="4">
    <location>
        <begin position="300"/>
        <end position="320"/>
    </location>
</feature>
<keyword evidence="4" id="KW-0812">Transmembrane</keyword>
<dbReference type="Gene3D" id="2.60.120.260">
    <property type="entry name" value="Galactose-binding domain-like"/>
    <property type="match status" value="1"/>
</dbReference>
<evidence type="ECO:0000313" key="7">
    <source>
        <dbReference type="Proteomes" id="UP001501175"/>
    </source>
</evidence>
<dbReference type="Pfam" id="PF02518">
    <property type="entry name" value="HATPase_c"/>
    <property type="match status" value="1"/>
</dbReference>
<keyword evidence="4" id="KW-1133">Transmembrane helix</keyword>
<dbReference type="EC" id="2.7.13.3" evidence="2"/>
<name>A0ABP8MXM8_9BACT</name>
<organism evidence="6 7">
    <name type="scientific">Nibrella saemangeumensis</name>
    <dbReference type="NCBI Taxonomy" id="1084526"/>
    <lineage>
        <taxon>Bacteria</taxon>
        <taxon>Pseudomonadati</taxon>
        <taxon>Bacteroidota</taxon>
        <taxon>Cytophagia</taxon>
        <taxon>Cytophagales</taxon>
        <taxon>Spirosomataceae</taxon>
        <taxon>Nibrella</taxon>
    </lineage>
</organism>
<dbReference type="InterPro" id="IPR036890">
    <property type="entry name" value="HATPase_C_sf"/>
</dbReference>
<dbReference type="PANTHER" id="PTHR43065:SF42">
    <property type="entry name" value="TWO-COMPONENT SENSOR PPRA"/>
    <property type="match status" value="1"/>
</dbReference>
<feature type="transmembrane region" description="Helical" evidence="4">
    <location>
        <begin position="245"/>
        <end position="269"/>
    </location>
</feature>
<evidence type="ECO:0000256" key="2">
    <source>
        <dbReference type="ARBA" id="ARBA00012438"/>
    </source>
</evidence>
<evidence type="ECO:0000256" key="4">
    <source>
        <dbReference type="SAM" id="Phobius"/>
    </source>
</evidence>
<comment type="caution">
    <text evidence="6">The sequence shown here is derived from an EMBL/GenBank/DDBJ whole genome shotgun (WGS) entry which is preliminary data.</text>
</comment>
<keyword evidence="7" id="KW-1185">Reference proteome</keyword>
<dbReference type="Proteomes" id="UP001501175">
    <property type="component" value="Unassembled WGS sequence"/>
</dbReference>
<reference evidence="7" key="1">
    <citation type="journal article" date="2019" name="Int. J. Syst. Evol. Microbiol.">
        <title>The Global Catalogue of Microorganisms (GCM) 10K type strain sequencing project: providing services to taxonomists for standard genome sequencing and annotation.</title>
        <authorList>
            <consortium name="The Broad Institute Genomics Platform"/>
            <consortium name="The Broad Institute Genome Sequencing Center for Infectious Disease"/>
            <person name="Wu L."/>
            <person name="Ma J."/>
        </authorList>
    </citation>
    <scope>NUCLEOTIDE SEQUENCE [LARGE SCALE GENOMIC DNA]</scope>
    <source>
        <strain evidence="7">JCM 17927</strain>
    </source>
</reference>
<proteinExistence type="predicted"/>
<dbReference type="CDD" id="cd00082">
    <property type="entry name" value="HisKA"/>
    <property type="match status" value="1"/>
</dbReference>
<protein>
    <recommendedName>
        <fullName evidence="2">histidine kinase</fullName>
        <ecNumber evidence="2">2.7.13.3</ecNumber>
    </recommendedName>
</protein>
<evidence type="ECO:0000256" key="3">
    <source>
        <dbReference type="ARBA" id="ARBA00022553"/>
    </source>
</evidence>
<dbReference type="InterPro" id="IPR003594">
    <property type="entry name" value="HATPase_dom"/>
</dbReference>
<dbReference type="Gene3D" id="3.30.565.10">
    <property type="entry name" value="Histidine kinase-like ATPase, C-terminal domain"/>
    <property type="match status" value="1"/>
</dbReference>
<feature type="transmembrane region" description="Helical" evidence="4">
    <location>
        <begin position="276"/>
        <end position="294"/>
    </location>
</feature>
<dbReference type="PANTHER" id="PTHR43065">
    <property type="entry name" value="SENSOR HISTIDINE KINASE"/>
    <property type="match status" value="1"/>
</dbReference>
<dbReference type="PROSITE" id="PS50109">
    <property type="entry name" value="HIS_KIN"/>
    <property type="match status" value="1"/>
</dbReference>
<evidence type="ECO:0000313" key="6">
    <source>
        <dbReference type="EMBL" id="GAA4457074.1"/>
    </source>
</evidence>
<accession>A0ABP8MXM8</accession>
<keyword evidence="3" id="KW-0597">Phosphoprotein</keyword>
<dbReference type="InterPro" id="IPR003661">
    <property type="entry name" value="HisK_dim/P_dom"/>
</dbReference>
<feature type="transmembrane region" description="Helical" evidence="4">
    <location>
        <begin position="184"/>
        <end position="207"/>
    </location>
</feature>
<dbReference type="InterPro" id="IPR008979">
    <property type="entry name" value="Galactose-bd-like_sf"/>
</dbReference>